<gene>
    <name evidence="10" type="ORF">IAC59_03980</name>
</gene>
<dbReference type="GO" id="GO:0046961">
    <property type="term" value="F:proton-transporting ATPase activity, rotational mechanism"/>
    <property type="evidence" value="ECO:0007669"/>
    <property type="project" value="InterPro"/>
</dbReference>
<dbReference type="InterPro" id="IPR002490">
    <property type="entry name" value="V-ATPase_116kDa_su"/>
</dbReference>
<evidence type="ECO:0000256" key="1">
    <source>
        <dbReference type="ARBA" id="ARBA00004141"/>
    </source>
</evidence>
<keyword evidence="7 9" id="KW-0472">Membrane</keyword>
<evidence type="ECO:0000313" key="10">
    <source>
        <dbReference type="EMBL" id="HIU46396.1"/>
    </source>
</evidence>
<feature type="transmembrane region" description="Helical" evidence="9">
    <location>
        <begin position="399"/>
        <end position="419"/>
    </location>
</feature>
<feature type="transmembrane region" description="Helical" evidence="9">
    <location>
        <begin position="360"/>
        <end position="387"/>
    </location>
</feature>
<dbReference type="GO" id="GO:0007035">
    <property type="term" value="P:vacuolar acidification"/>
    <property type="evidence" value="ECO:0007669"/>
    <property type="project" value="TreeGrafter"/>
</dbReference>
<evidence type="ECO:0000313" key="11">
    <source>
        <dbReference type="Proteomes" id="UP000824123"/>
    </source>
</evidence>
<reference evidence="10" key="2">
    <citation type="journal article" date="2021" name="PeerJ">
        <title>Extensive microbial diversity within the chicken gut microbiome revealed by metagenomics and culture.</title>
        <authorList>
            <person name="Gilroy R."/>
            <person name="Ravi A."/>
            <person name="Getino M."/>
            <person name="Pursley I."/>
            <person name="Horton D.L."/>
            <person name="Alikhan N.F."/>
            <person name="Baker D."/>
            <person name="Gharbi K."/>
            <person name="Hall N."/>
            <person name="Watson M."/>
            <person name="Adriaenssens E.M."/>
            <person name="Foster-Nyarko E."/>
            <person name="Jarju S."/>
            <person name="Secka A."/>
            <person name="Antonio M."/>
            <person name="Oren A."/>
            <person name="Chaudhuri R.R."/>
            <person name="La Ragione R."/>
            <person name="Hildebrand F."/>
            <person name="Pallen M.J."/>
        </authorList>
    </citation>
    <scope>NUCLEOTIDE SEQUENCE</scope>
    <source>
        <strain evidence="10">ChiSxjej2B14-8506</strain>
    </source>
</reference>
<accession>A0A9D1LQY4</accession>
<organism evidence="10 11">
    <name type="scientific">Candidatus Fimadaptatus faecigallinarum</name>
    <dbReference type="NCBI Taxonomy" id="2840814"/>
    <lineage>
        <taxon>Bacteria</taxon>
        <taxon>Bacillati</taxon>
        <taxon>Bacillota</taxon>
        <taxon>Clostridia</taxon>
        <taxon>Eubacteriales</taxon>
        <taxon>Candidatus Fimadaptatus</taxon>
    </lineage>
</organism>
<dbReference type="Gene3D" id="3.30.70.2170">
    <property type="match status" value="1"/>
</dbReference>
<dbReference type="Pfam" id="PF01496">
    <property type="entry name" value="V_ATPase_I"/>
    <property type="match status" value="1"/>
</dbReference>
<dbReference type="EMBL" id="DVNK01000027">
    <property type="protein sequence ID" value="HIU46396.1"/>
    <property type="molecule type" value="Genomic_DNA"/>
</dbReference>
<dbReference type="PANTHER" id="PTHR11629">
    <property type="entry name" value="VACUOLAR PROTON ATPASES"/>
    <property type="match status" value="1"/>
</dbReference>
<feature type="transmembrane region" description="Helical" evidence="9">
    <location>
        <begin position="546"/>
        <end position="568"/>
    </location>
</feature>
<evidence type="ECO:0000256" key="5">
    <source>
        <dbReference type="ARBA" id="ARBA00022989"/>
    </source>
</evidence>
<feature type="transmembrane region" description="Helical" evidence="9">
    <location>
        <begin position="439"/>
        <end position="460"/>
    </location>
</feature>
<protein>
    <submittedName>
        <fullName evidence="10">V-type ATP synthase subunit I</fullName>
    </submittedName>
</protein>
<evidence type="ECO:0000256" key="8">
    <source>
        <dbReference type="SAM" id="Coils"/>
    </source>
</evidence>
<dbReference type="AlphaFoldDB" id="A0A9D1LQY4"/>
<feature type="transmembrane region" description="Helical" evidence="9">
    <location>
        <begin position="472"/>
        <end position="490"/>
    </location>
</feature>
<evidence type="ECO:0000256" key="7">
    <source>
        <dbReference type="ARBA" id="ARBA00023136"/>
    </source>
</evidence>
<dbReference type="Gene3D" id="3.30.70.2750">
    <property type="match status" value="1"/>
</dbReference>
<name>A0A9D1LQY4_9FIRM</name>
<comment type="subcellular location">
    <subcellularLocation>
        <location evidence="1">Membrane</location>
        <topology evidence="1">Multi-pass membrane protein</topology>
    </subcellularLocation>
</comment>
<comment type="caution">
    <text evidence="10">The sequence shown here is derived from an EMBL/GenBank/DDBJ whole genome shotgun (WGS) entry which is preliminary data.</text>
</comment>
<dbReference type="GO" id="GO:0033179">
    <property type="term" value="C:proton-transporting V-type ATPase, V0 domain"/>
    <property type="evidence" value="ECO:0007669"/>
    <property type="project" value="InterPro"/>
</dbReference>
<evidence type="ECO:0000256" key="9">
    <source>
        <dbReference type="SAM" id="Phobius"/>
    </source>
</evidence>
<dbReference type="PANTHER" id="PTHR11629:SF63">
    <property type="entry name" value="V-TYPE PROTON ATPASE SUBUNIT A"/>
    <property type="match status" value="1"/>
</dbReference>
<dbReference type="Gene3D" id="1.20.1460.20">
    <property type="match status" value="1"/>
</dbReference>
<keyword evidence="4 9" id="KW-0812">Transmembrane</keyword>
<comment type="similarity">
    <text evidence="2">Belongs to the V-ATPase 116 kDa subunit family.</text>
</comment>
<proteinExistence type="inferred from homology"/>
<sequence length="638" mass="70612">MALVEMKKLRLVAVMADRKRLLRALQKLGCVQIEPLTGEDMQRYHIEDGGELERAEQTLSRLNWAIGRLSRLDTSKKGLLAPRDTAGDEEIAAAWAAMGQALETIDALEQIERAHAEARAEESRAQSRLRQLAPYRELSEPLEKLGRSRLTMSMLGVVDPRRVDELNAGIQEQKLAGRFDVVSIDKDGAHIFVLSPLDEWDAFWALLKESDFTQENFEGFTGTPRENMTALEKRVDELRASHAQLDDKARGLCDQLPRLKLLYDVLSLERDRDKAATLLAGTHSAFMLTGWVPENAVEAVGKRLREVSPSCVVEFTEPEPDDKPPTVMQNNRFLKPYQSIIAMYSLPDYHGIDPTFMMTPFFICFFGMMVSDAGYGLVMGVIAALAVKFLKLRGTIGDIAKILVAGGASTLFWGILYGGWFGVTVPALMFSPMDEPLNMMILCVVLGLVQIVTSLVIAMYMNIKRGKPLDALYDQGSWIAVLLGLGMLAIQPLAEIGKWLAIAGVAVVVLFGGRQNKNILKRIGGGLGKLYGISGYLSDLLSYARLFGMGLATGVIGMVINLVAGMLWESPITMIFAVLVFVGGHVFNLAINALGAYVHSCRLQYIEFFSRFYEDGGREFKPLSNRTKYVDILEKDAA</sequence>
<feature type="transmembrane region" description="Helical" evidence="9">
    <location>
        <begin position="496"/>
        <end position="513"/>
    </location>
</feature>
<keyword evidence="8" id="KW-0175">Coiled coil</keyword>
<keyword evidence="6" id="KW-0406">Ion transport</keyword>
<feature type="transmembrane region" description="Helical" evidence="9">
    <location>
        <begin position="574"/>
        <end position="598"/>
    </location>
</feature>
<evidence type="ECO:0000256" key="3">
    <source>
        <dbReference type="ARBA" id="ARBA00022448"/>
    </source>
</evidence>
<dbReference type="GO" id="GO:0051117">
    <property type="term" value="F:ATPase binding"/>
    <property type="evidence" value="ECO:0007669"/>
    <property type="project" value="TreeGrafter"/>
</dbReference>
<keyword evidence="5 9" id="KW-1133">Transmembrane helix</keyword>
<evidence type="ECO:0000256" key="2">
    <source>
        <dbReference type="ARBA" id="ARBA00009904"/>
    </source>
</evidence>
<feature type="coiled-coil region" evidence="8">
    <location>
        <begin position="101"/>
        <end position="128"/>
    </location>
</feature>
<dbReference type="Proteomes" id="UP000824123">
    <property type="component" value="Unassembled WGS sequence"/>
</dbReference>
<keyword evidence="3" id="KW-0813">Transport</keyword>
<dbReference type="GO" id="GO:0016471">
    <property type="term" value="C:vacuolar proton-transporting V-type ATPase complex"/>
    <property type="evidence" value="ECO:0007669"/>
    <property type="project" value="TreeGrafter"/>
</dbReference>
<reference evidence="10" key="1">
    <citation type="submission" date="2020-10" db="EMBL/GenBank/DDBJ databases">
        <authorList>
            <person name="Gilroy R."/>
        </authorList>
    </citation>
    <scope>NUCLEOTIDE SEQUENCE</scope>
    <source>
        <strain evidence="10">ChiSxjej2B14-8506</strain>
    </source>
</reference>
<evidence type="ECO:0000256" key="4">
    <source>
        <dbReference type="ARBA" id="ARBA00022692"/>
    </source>
</evidence>
<evidence type="ECO:0000256" key="6">
    <source>
        <dbReference type="ARBA" id="ARBA00023065"/>
    </source>
</evidence>